<dbReference type="RefSeq" id="WP_157492821.1">
    <property type="nucleotide sequence ID" value="NZ_BMWX01000004.1"/>
</dbReference>
<sequence length="476" mass="52599">MNKFPLVLISLMLLLNACNNEEKVEPDSGYQVVFYEPDNAAFSTHSIQTTIVKDDSQLTTFGNFDSKGNPITISEAYFYSKHTNEETVILLDKKRNPAYLYSVDLSSGTKMASLTEFVNVDENSFLVRIYHYDWESRIGTLLSESSVSKSSGRYATTKVFEVDDMSQPAGASSRTDTKVNSSFASPVSRIDLEIQQDENAPIDRGSSLGPWTYTFNQFKNNNITKWIIQTHSSGDGMEGTGIEVSSSTTSNARGVAISQAGKGIGNASVVLNTIFTNSFASLTNSIKEKFPAIKNGAWRSENNVVERTLGNSATLTHWLNSNMTFESVEELMQSIRENETLINPFNINDLPDQNGLLQISLSWDTNRTDLDLLVEDPFGEVVSYGHPVAQSGGYMDRDDTDGFGPENINWSGDIPNGEYRVYVYYFGCSDTICPATNYKITVSNGLGDTTEFEGEVLISGERRFVASFTLSGTEIL</sequence>
<gene>
    <name evidence="1" type="ORF">GCM10007049_25260</name>
</gene>
<keyword evidence="2" id="KW-1185">Reference proteome</keyword>
<organism evidence="1 2">
    <name type="scientific">Echinicola pacifica</name>
    <dbReference type="NCBI Taxonomy" id="346377"/>
    <lineage>
        <taxon>Bacteria</taxon>
        <taxon>Pseudomonadati</taxon>
        <taxon>Bacteroidota</taxon>
        <taxon>Cytophagia</taxon>
        <taxon>Cytophagales</taxon>
        <taxon>Cyclobacteriaceae</taxon>
        <taxon>Echinicola</taxon>
    </lineage>
</organism>
<accession>A0A918US34</accession>
<proteinExistence type="predicted"/>
<dbReference type="Proteomes" id="UP000619457">
    <property type="component" value="Unassembled WGS sequence"/>
</dbReference>
<reference evidence="1" key="2">
    <citation type="submission" date="2020-09" db="EMBL/GenBank/DDBJ databases">
        <authorList>
            <person name="Sun Q."/>
            <person name="Kim S."/>
        </authorList>
    </citation>
    <scope>NUCLEOTIDE SEQUENCE</scope>
    <source>
        <strain evidence="1">KCTC 12368</strain>
    </source>
</reference>
<dbReference type="AlphaFoldDB" id="A0A918US34"/>
<dbReference type="Gene3D" id="2.60.120.380">
    <property type="match status" value="1"/>
</dbReference>
<protein>
    <recommendedName>
        <fullName evidence="3">DUF2135 domain-containing protein</fullName>
    </recommendedName>
</protein>
<name>A0A918US34_9BACT</name>
<comment type="caution">
    <text evidence="1">The sequence shown here is derived from an EMBL/GenBank/DDBJ whole genome shotgun (WGS) entry which is preliminary data.</text>
</comment>
<reference evidence="1" key="1">
    <citation type="journal article" date="2014" name="Int. J. Syst. Evol. Microbiol.">
        <title>Complete genome sequence of Corynebacterium casei LMG S-19264T (=DSM 44701T), isolated from a smear-ripened cheese.</title>
        <authorList>
            <consortium name="US DOE Joint Genome Institute (JGI-PGF)"/>
            <person name="Walter F."/>
            <person name="Albersmeier A."/>
            <person name="Kalinowski J."/>
            <person name="Ruckert C."/>
        </authorList>
    </citation>
    <scope>NUCLEOTIDE SEQUENCE</scope>
    <source>
        <strain evidence="1">KCTC 12368</strain>
    </source>
</reference>
<evidence type="ECO:0000313" key="1">
    <source>
        <dbReference type="EMBL" id="GGZ31206.1"/>
    </source>
</evidence>
<dbReference type="EMBL" id="BMWX01000004">
    <property type="protein sequence ID" value="GGZ31206.1"/>
    <property type="molecule type" value="Genomic_DNA"/>
</dbReference>
<evidence type="ECO:0000313" key="2">
    <source>
        <dbReference type="Proteomes" id="UP000619457"/>
    </source>
</evidence>
<evidence type="ECO:0008006" key="3">
    <source>
        <dbReference type="Google" id="ProtNLM"/>
    </source>
</evidence>